<organism evidence="6 7">
    <name type="scientific">Salsuginibacillus halophilus</name>
    <dbReference type="NCBI Taxonomy" id="517424"/>
    <lineage>
        <taxon>Bacteria</taxon>
        <taxon>Bacillati</taxon>
        <taxon>Bacillota</taxon>
        <taxon>Bacilli</taxon>
        <taxon>Bacillales</taxon>
        <taxon>Bacillaceae</taxon>
        <taxon>Salsuginibacillus</taxon>
    </lineage>
</organism>
<dbReference type="PANTHER" id="PTHR43095">
    <property type="entry name" value="SUGAR KINASE"/>
    <property type="match status" value="1"/>
</dbReference>
<protein>
    <submittedName>
        <fullName evidence="6">Sugar (Pentulose or hexulose) kinase</fullName>
    </submittedName>
</protein>
<evidence type="ECO:0000259" key="5">
    <source>
        <dbReference type="Pfam" id="PF02782"/>
    </source>
</evidence>
<name>A0A2P8HL53_9BACI</name>
<keyword evidence="2" id="KW-0808">Transferase</keyword>
<feature type="domain" description="Carbohydrate kinase FGGY N-terminal" evidence="4">
    <location>
        <begin position="120"/>
        <end position="216"/>
    </location>
</feature>
<dbReference type="RefSeq" id="WP_106588277.1">
    <property type="nucleotide sequence ID" value="NZ_PYAV01000005.1"/>
</dbReference>
<evidence type="ECO:0000313" key="7">
    <source>
        <dbReference type="Proteomes" id="UP000242310"/>
    </source>
</evidence>
<feature type="domain" description="Carbohydrate kinase FGGY N-terminal" evidence="4">
    <location>
        <begin position="5"/>
        <end position="110"/>
    </location>
</feature>
<keyword evidence="3 6" id="KW-0418">Kinase</keyword>
<dbReference type="OrthoDB" id="9805576at2"/>
<sequence length="482" mass="53346">MSAAYVLGIDSGSQSTKVVIFDTEGNEAAFGSCPLREPHTPAPGTVIHPDDDLWDSLKQAVHRCLDDFSGDRDAIKAIGLCTIRSCRVLLRKDGSLAQPVISWMDERLAAPYQHEDDSVAYVTSTSGYLGWKLTGEKKDTAANYEVFWPLDRTTLDWSTDDEVLKANGVTREMLFDLVKPGEALGSIKDELAKEFGLNENIPVVATANDKAVEVLGSGVDSETTAMISLGTFISAMLYQTKDWESAAHFFPTLAAVPYRYVYESTGIRRGMWTVSWFKKLIGKELTTQAAAFDKTEEDFLNDQAAEIPAGSEGLITILDWLSSPEQPYRKGLIIGFDERHTAYHMYRSILEAIAFDMKNNIDIMLNEIDGTLEQLIITGGGAKSDVMMQILSDVFGLPARRRKGSSSACLGAAVSACVQLGFYNSFTEAQQSMIRDDAVFSPNSGHHKFYTDLNETVVKHVRSHTDEILKRSHRLFHETPPQ</sequence>
<dbReference type="CDD" id="cd07779">
    <property type="entry name" value="ASKHA_NBD_FGGY_YgcE-like"/>
    <property type="match status" value="1"/>
</dbReference>
<dbReference type="Pfam" id="PF02782">
    <property type="entry name" value="FGGY_C"/>
    <property type="match status" value="1"/>
</dbReference>
<dbReference type="InterPro" id="IPR000577">
    <property type="entry name" value="Carb_kinase_FGGY"/>
</dbReference>
<comment type="caution">
    <text evidence="6">The sequence shown here is derived from an EMBL/GenBank/DDBJ whole genome shotgun (WGS) entry which is preliminary data.</text>
</comment>
<feature type="domain" description="Carbohydrate kinase FGGY C-terminal" evidence="5">
    <location>
        <begin position="225"/>
        <end position="419"/>
    </location>
</feature>
<dbReference type="InterPro" id="IPR050406">
    <property type="entry name" value="FGGY_Carb_Kinase"/>
</dbReference>
<dbReference type="InterPro" id="IPR018485">
    <property type="entry name" value="FGGY_C"/>
</dbReference>
<keyword evidence="7" id="KW-1185">Reference proteome</keyword>
<comment type="similarity">
    <text evidence="1">Belongs to the FGGY kinase family.</text>
</comment>
<dbReference type="PIRSF" id="PIRSF000538">
    <property type="entry name" value="GlpK"/>
    <property type="match status" value="1"/>
</dbReference>
<evidence type="ECO:0000256" key="2">
    <source>
        <dbReference type="ARBA" id="ARBA00022679"/>
    </source>
</evidence>
<dbReference type="PANTHER" id="PTHR43095:SF5">
    <property type="entry name" value="XYLULOSE KINASE"/>
    <property type="match status" value="1"/>
</dbReference>
<gene>
    <name evidence="6" type="ORF">B0H94_105102</name>
</gene>
<dbReference type="Pfam" id="PF00370">
    <property type="entry name" value="FGGY_N"/>
    <property type="match status" value="2"/>
</dbReference>
<evidence type="ECO:0000313" key="6">
    <source>
        <dbReference type="EMBL" id="PSL46949.1"/>
    </source>
</evidence>
<evidence type="ECO:0000256" key="3">
    <source>
        <dbReference type="ARBA" id="ARBA00022777"/>
    </source>
</evidence>
<reference evidence="6 7" key="1">
    <citation type="submission" date="2018-03" db="EMBL/GenBank/DDBJ databases">
        <title>Genomic Encyclopedia of Type Strains, Phase III (KMG-III): the genomes of soil and plant-associated and newly described type strains.</title>
        <authorList>
            <person name="Whitman W."/>
        </authorList>
    </citation>
    <scope>NUCLEOTIDE SEQUENCE [LARGE SCALE GENOMIC DNA]</scope>
    <source>
        <strain evidence="6 7">CGMCC 1.07653</strain>
    </source>
</reference>
<dbReference type="InterPro" id="IPR043129">
    <property type="entry name" value="ATPase_NBD"/>
</dbReference>
<dbReference type="InterPro" id="IPR018484">
    <property type="entry name" value="FGGY_N"/>
</dbReference>
<evidence type="ECO:0000259" key="4">
    <source>
        <dbReference type="Pfam" id="PF00370"/>
    </source>
</evidence>
<dbReference type="Proteomes" id="UP000242310">
    <property type="component" value="Unassembled WGS sequence"/>
</dbReference>
<dbReference type="AlphaFoldDB" id="A0A2P8HL53"/>
<proteinExistence type="inferred from homology"/>
<dbReference type="EMBL" id="PYAV01000005">
    <property type="protein sequence ID" value="PSL46949.1"/>
    <property type="molecule type" value="Genomic_DNA"/>
</dbReference>
<evidence type="ECO:0000256" key="1">
    <source>
        <dbReference type="ARBA" id="ARBA00009156"/>
    </source>
</evidence>
<accession>A0A2P8HL53</accession>
<dbReference type="Gene3D" id="3.30.420.40">
    <property type="match status" value="3"/>
</dbReference>
<dbReference type="GO" id="GO:0005975">
    <property type="term" value="P:carbohydrate metabolic process"/>
    <property type="evidence" value="ECO:0007669"/>
    <property type="project" value="InterPro"/>
</dbReference>
<dbReference type="GO" id="GO:0016301">
    <property type="term" value="F:kinase activity"/>
    <property type="evidence" value="ECO:0007669"/>
    <property type="project" value="UniProtKB-KW"/>
</dbReference>
<dbReference type="SUPFAM" id="SSF53067">
    <property type="entry name" value="Actin-like ATPase domain"/>
    <property type="match status" value="2"/>
</dbReference>